<dbReference type="AlphaFoldDB" id="A0A2W3ZJK9"/>
<dbReference type="EMBL" id="PIEU01000003">
    <property type="protein sequence ID" value="PZL77510.1"/>
    <property type="molecule type" value="Genomic_DNA"/>
</dbReference>
<reference evidence="1 2" key="1">
    <citation type="submission" date="2017-11" db="EMBL/GenBank/DDBJ databases">
        <title>Draft genome sequence of Enterococcus plantarum TRW2 strain isolated from lettuce.</title>
        <authorList>
            <person name="Kim E.B."/>
            <person name="Marco M.L."/>
            <person name="Williams T.R."/>
            <person name="You I.H."/>
        </authorList>
    </citation>
    <scope>NUCLEOTIDE SEQUENCE [LARGE SCALE GENOMIC DNA]</scope>
    <source>
        <strain evidence="1 2">TRW2</strain>
    </source>
</reference>
<gene>
    <name evidence="1" type="ORF">CI088_01535</name>
</gene>
<evidence type="ECO:0000313" key="2">
    <source>
        <dbReference type="Proteomes" id="UP000249828"/>
    </source>
</evidence>
<keyword evidence="2" id="KW-1185">Reference proteome</keyword>
<comment type="caution">
    <text evidence="1">The sequence shown here is derived from an EMBL/GenBank/DDBJ whole genome shotgun (WGS) entry which is preliminary data.</text>
</comment>
<organism evidence="1 2">
    <name type="scientific">Enterococcus plantarum</name>
    <dbReference type="NCBI Taxonomy" id="1077675"/>
    <lineage>
        <taxon>Bacteria</taxon>
        <taxon>Bacillati</taxon>
        <taxon>Bacillota</taxon>
        <taxon>Bacilli</taxon>
        <taxon>Lactobacillales</taxon>
        <taxon>Enterococcaceae</taxon>
        <taxon>Enterococcus</taxon>
    </lineage>
</organism>
<accession>A0A2W3ZJK9</accession>
<dbReference type="PROSITE" id="PS51257">
    <property type="entry name" value="PROKAR_LIPOPROTEIN"/>
    <property type="match status" value="1"/>
</dbReference>
<proteinExistence type="predicted"/>
<protein>
    <submittedName>
        <fullName evidence="1">Uncharacterized protein</fullName>
    </submittedName>
</protein>
<name>A0A2W3ZJK9_9ENTE</name>
<dbReference type="RefSeq" id="WP_111246959.1">
    <property type="nucleotide sequence ID" value="NZ_PIEU01000003.1"/>
</dbReference>
<evidence type="ECO:0000313" key="1">
    <source>
        <dbReference type="EMBL" id="PZL77510.1"/>
    </source>
</evidence>
<sequence>MKLKPILIGPLVGLIFILSGCGSSNAIPLDDQSLVWTGTRDNLFGTYETGPLSSSKEAEKILKETFSVIVPSFFADSEKVIDQFDFLQSYDLEETTYSVTSAGNELTYERISAYVTPKDKNRQVVRVNLQIVYQVDTETKQVKTTHQELKMNTTPSETSSFYKALPTLTERTAKFLHLSSGESTIDQVIKKYPEQDSGRELEGITIVSSDKNQEPLKKNIQLYYDVYGYMTEWSAEIRYD</sequence>
<dbReference type="Proteomes" id="UP000249828">
    <property type="component" value="Unassembled WGS sequence"/>
</dbReference>